<evidence type="ECO:0000313" key="2">
    <source>
        <dbReference type="EMBL" id="KEF37151.1"/>
    </source>
</evidence>
<organism evidence="2 3">
    <name type="scientific">Schinkia azotoformans MEV2011</name>
    <dbReference type="NCBI Taxonomy" id="1348973"/>
    <lineage>
        <taxon>Bacteria</taxon>
        <taxon>Bacillati</taxon>
        <taxon>Bacillota</taxon>
        <taxon>Bacilli</taxon>
        <taxon>Bacillales</taxon>
        <taxon>Bacillaceae</taxon>
        <taxon>Calidifontibacillus/Schinkia group</taxon>
        <taxon>Schinkia</taxon>
    </lineage>
</organism>
<accession>A0A072NI47</accession>
<gene>
    <name evidence="2" type="ORF">M670_03570</name>
</gene>
<evidence type="ECO:0000313" key="3">
    <source>
        <dbReference type="Proteomes" id="UP000027936"/>
    </source>
</evidence>
<sequence>MIKSLENTMNERLNRQDEMLDQLIKMVVDNNARLERIENAVNRI</sequence>
<dbReference type="EMBL" id="JJRY01000017">
    <property type="protein sequence ID" value="KEF37151.1"/>
    <property type="molecule type" value="Genomic_DNA"/>
</dbReference>
<comment type="caution">
    <text evidence="2">The sequence shown here is derived from an EMBL/GenBank/DDBJ whole genome shotgun (WGS) entry which is preliminary data.</text>
</comment>
<dbReference type="Proteomes" id="UP000027936">
    <property type="component" value="Unassembled WGS sequence"/>
</dbReference>
<proteinExistence type="predicted"/>
<protein>
    <submittedName>
        <fullName evidence="2">Uncharacterized protein</fullName>
    </submittedName>
</protein>
<name>A0A072NI47_SCHAZ</name>
<evidence type="ECO:0000256" key="1">
    <source>
        <dbReference type="SAM" id="Coils"/>
    </source>
</evidence>
<reference evidence="2 3" key="1">
    <citation type="submission" date="2014-04" db="EMBL/GenBank/DDBJ databases">
        <title>Draft genome sequence of Bacillus azotoformans MEV2011, a (co-) denitrifying strain unable to grow in the presence of oxygen.</title>
        <authorList>
            <person name="Nielsen M."/>
            <person name="Schreiber L."/>
            <person name="Finster K."/>
            <person name="Schramm A."/>
        </authorList>
    </citation>
    <scope>NUCLEOTIDE SEQUENCE [LARGE SCALE GENOMIC DNA]</scope>
    <source>
        <strain evidence="2 3">MEV2011</strain>
    </source>
</reference>
<dbReference type="PATRIC" id="fig|1348973.3.peg.3447"/>
<feature type="coiled-coil region" evidence="1">
    <location>
        <begin position="2"/>
        <end position="40"/>
    </location>
</feature>
<dbReference type="AlphaFoldDB" id="A0A072NI47"/>
<keyword evidence="1" id="KW-0175">Coiled coil</keyword>